<gene>
    <name evidence="4" type="primary">LOC106462857</name>
</gene>
<dbReference type="Proteomes" id="UP000694941">
    <property type="component" value="Unplaced"/>
</dbReference>
<accession>A0ABM1BAT0</accession>
<feature type="repeat" description="TPR" evidence="2">
    <location>
        <begin position="92"/>
        <end position="125"/>
    </location>
</feature>
<dbReference type="PROSITE" id="PS50005">
    <property type="entry name" value="TPR"/>
    <property type="match status" value="2"/>
</dbReference>
<dbReference type="PANTHER" id="PTHR45188:SF2">
    <property type="entry name" value="DNAJ HOMOLOG SUBFAMILY C MEMBER 7"/>
    <property type="match status" value="1"/>
</dbReference>
<evidence type="ECO:0000256" key="1">
    <source>
        <dbReference type="ARBA" id="ARBA00022737"/>
    </source>
</evidence>
<dbReference type="InterPro" id="IPR019734">
    <property type="entry name" value="TPR_rpt"/>
</dbReference>
<evidence type="ECO:0000313" key="4">
    <source>
        <dbReference type="RefSeq" id="XP_013778273.1"/>
    </source>
</evidence>
<organism evidence="3 4">
    <name type="scientific">Limulus polyphemus</name>
    <name type="common">Atlantic horseshoe crab</name>
    <dbReference type="NCBI Taxonomy" id="6850"/>
    <lineage>
        <taxon>Eukaryota</taxon>
        <taxon>Metazoa</taxon>
        <taxon>Ecdysozoa</taxon>
        <taxon>Arthropoda</taxon>
        <taxon>Chelicerata</taxon>
        <taxon>Merostomata</taxon>
        <taxon>Xiphosura</taxon>
        <taxon>Limulidae</taxon>
        <taxon>Limulus</taxon>
    </lineage>
</organism>
<dbReference type="Pfam" id="PF00515">
    <property type="entry name" value="TPR_1"/>
    <property type="match status" value="1"/>
</dbReference>
<dbReference type="Gene3D" id="1.25.40.10">
    <property type="entry name" value="Tetratricopeptide repeat domain"/>
    <property type="match status" value="1"/>
</dbReference>
<sequence length="173" mass="20033">MDRALQQATSSNKLKLIKAECLAFLGRYEEAQNIANDILHIDSLNVDALYVRGMCLYYQDFIEKSYSHLQQVLKLAPDYSKALELYRRVKLLITKKDEGNEAFKNGHLQEAYELYSCALEIDPSNVYTNAKLYFNRATVCSKISKLNQAIEDCTQAIKLDENYIKAYLRRAKW</sequence>
<evidence type="ECO:0000256" key="2">
    <source>
        <dbReference type="PROSITE-ProRule" id="PRU00339"/>
    </source>
</evidence>
<feature type="repeat" description="TPR" evidence="2">
    <location>
        <begin position="130"/>
        <end position="163"/>
    </location>
</feature>
<dbReference type="RefSeq" id="XP_013778273.1">
    <property type="nucleotide sequence ID" value="XM_013922819.2"/>
</dbReference>
<dbReference type="SUPFAM" id="SSF48452">
    <property type="entry name" value="TPR-like"/>
    <property type="match status" value="1"/>
</dbReference>
<keyword evidence="2" id="KW-0802">TPR repeat</keyword>
<dbReference type="GeneID" id="106462857"/>
<name>A0ABM1BAT0_LIMPO</name>
<proteinExistence type="predicted"/>
<dbReference type="SMART" id="SM00028">
    <property type="entry name" value="TPR"/>
    <property type="match status" value="3"/>
</dbReference>
<dbReference type="InterPro" id="IPR011990">
    <property type="entry name" value="TPR-like_helical_dom_sf"/>
</dbReference>
<keyword evidence="1" id="KW-0677">Repeat</keyword>
<dbReference type="PANTHER" id="PTHR45188">
    <property type="entry name" value="DNAJ PROTEIN P58IPK HOMOLOG"/>
    <property type="match status" value="1"/>
</dbReference>
<keyword evidence="3" id="KW-1185">Reference proteome</keyword>
<reference evidence="4" key="1">
    <citation type="submission" date="2025-08" db="UniProtKB">
        <authorList>
            <consortium name="RefSeq"/>
        </authorList>
    </citation>
    <scope>IDENTIFICATION</scope>
    <source>
        <tissue evidence="4">Muscle</tissue>
    </source>
</reference>
<evidence type="ECO:0000313" key="3">
    <source>
        <dbReference type="Proteomes" id="UP000694941"/>
    </source>
</evidence>
<protein>
    <submittedName>
        <fullName evidence="4">DnaJ homolog subfamily C member 7-like</fullName>
    </submittedName>
</protein>